<keyword evidence="1" id="KW-0862">Zinc</keyword>
<comment type="caution">
    <text evidence="4">The sequence shown here is derived from an EMBL/GenBank/DDBJ whole genome shotgun (WGS) entry which is preliminary data.</text>
</comment>
<feature type="compositionally biased region" description="Low complexity" evidence="2">
    <location>
        <begin position="90"/>
        <end position="106"/>
    </location>
</feature>
<dbReference type="Gene3D" id="3.30.40.10">
    <property type="entry name" value="Zinc/RING finger domain, C3HC4 (zinc finger)"/>
    <property type="match status" value="1"/>
</dbReference>
<dbReference type="InterPro" id="IPR001841">
    <property type="entry name" value="Znf_RING"/>
</dbReference>
<dbReference type="AlphaFoldDB" id="A0A812LZW9"/>
<organism evidence="4 5">
    <name type="scientific">Symbiodinium natans</name>
    <dbReference type="NCBI Taxonomy" id="878477"/>
    <lineage>
        <taxon>Eukaryota</taxon>
        <taxon>Sar</taxon>
        <taxon>Alveolata</taxon>
        <taxon>Dinophyceae</taxon>
        <taxon>Suessiales</taxon>
        <taxon>Symbiodiniaceae</taxon>
        <taxon>Symbiodinium</taxon>
    </lineage>
</organism>
<evidence type="ECO:0000313" key="4">
    <source>
        <dbReference type="EMBL" id="CAE7252685.1"/>
    </source>
</evidence>
<dbReference type="Proteomes" id="UP000604046">
    <property type="component" value="Unassembled WGS sequence"/>
</dbReference>
<evidence type="ECO:0000259" key="3">
    <source>
        <dbReference type="PROSITE" id="PS50089"/>
    </source>
</evidence>
<dbReference type="CDD" id="cd16448">
    <property type="entry name" value="RING-H2"/>
    <property type="match status" value="1"/>
</dbReference>
<reference evidence="4" key="1">
    <citation type="submission" date="2021-02" db="EMBL/GenBank/DDBJ databases">
        <authorList>
            <person name="Dougan E. K."/>
            <person name="Rhodes N."/>
            <person name="Thang M."/>
            <person name="Chan C."/>
        </authorList>
    </citation>
    <scope>NUCLEOTIDE SEQUENCE</scope>
</reference>
<dbReference type="PROSITE" id="PS50089">
    <property type="entry name" value="ZF_RING_2"/>
    <property type="match status" value="1"/>
</dbReference>
<dbReference type="SUPFAM" id="SSF57850">
    <property type="entry name" value="RING/U-box"/>
    <property type="match status" value="1"/>
</dbReference>
<dbReference type="EMBL" id="CAJNDS010001225">
    <property type="protein sequence ID" value="CAE7252685.1"/>
    <property type="molecule type" value="Genomic_DNA"/>
</dbReference>
<accession>A0A812LZW9</accession>
<feature type="region of interest" description="Disordered" evidence="2">
    <location>
        <begin position="90"/>
        <end position="124"/>
    </location>
</feature>
<protein>
    <recommendedName>
        <fullName evidence="3">RING-type domain-containing protein</fullName>
    </recommendedName>
</protein>
<sequence>MLLWRCAFVPEEGNENDLPDEAEEAEPEMCVICHDCMLADDVLLRLVCGHVYHHDCCLRWANAAGMAQADADMPCPMRCHLARVANAANPNAGNANPANPNDADNGLNTPSGFRSKKGTPSEFL</sequence>
<gene>
    <name evidence="4" type="ORF">SNAT2548_LOCUS12640</name>
</gene>
<keyword evidence="1" id="KW-0863">Zinc-finger</keyword>
<dbReference type="InterPro" id="IPR013083">
    <property type="entry name" value="Znf_RING/FYVE/PHD"/>
</dbReference>
<feature type="domain" description="RING-type" evidence="3">
    <location>
        <begin position="30"/>
        <end position="77"/>
    </location>
</feature>
<evidence type="ECO:0000256" key="1">
    <source>
        <dbReference type="PROSITE-ProRule" id="PRU00175"/>
    </source>
</evidence>
<proteinExistence type="predicted"/>
<evidence type="ECO:0000256" key="2">
    <source>
        <dbReference type="SAM" id="MobiDB-lite"/>
    </source>
</evidence>
<name>A0A812LZW9_9DINO</name>
<evidence type="ECO:0000313" key="5">
    <source>
        <dbReference type="Proteomes" id="UP000604046"/>
    </source>
</evidence>
<dbReference type="OrthoDB" id="941227at2759"/>
<dbReference type="GO" id="GO:0008270">
    <property type="term" value="F:zinc ion binding"/>
    <property type="evidence" value="ECO:0007669"/>
    <property type="project" value="UniProtKB-KW"/>
</dbReference>
<keyword evidence="5" id="KW-1185">Reference proteome</keyword>
<keyword evidence="1" id="KW-0479">Metal-binding</keyword>